<evidence type="ECO:0000256" key="2">
    <source>
        <dbReference type="SAM" id="Phobius"/>
    </source>
</evidence>
<dbReference type="Pfam" id="PF03466">
    <property type="entry name" value="LysR_substrate"/>
    <property type="match status" value="1"/>
</dbReference>
<feature type="transmembrane region" description="Helical" evidence="2">
    <location>
        <begin position="78"/>
        <end position="100"/>
    </location>
</feature>
<gene>
    <name evidence="4" type="ORF">MOTC310_23000</name>
</gene>
<dbReference type="PANTHER" id="PTHR30537">
    <property type="entry name" value="HTH-TYPE TRANSCRIPTIONAL REGULATOR"/>
    <property type="match status" value="1"/>
</dbReference>
<evidence type="ECO:0000313" key="5">
    <source>
        <dbReference type="Proteomes" id="UP001355206"/>
    </source>
</evidence>
<accession>A0ABU7TUA6</accession>
<dbReference type="PANTHER" id="PTHR30537:SF3">
    <property type="entry name" value="TRANSCRIPTIONAL REGULATORY PROTEIN"/>
    <property type="match status" value="1"/>
</dbReference>
<feature type="domain" description="LysR substrate-binding" evidence="3">
    <location>
        <begin position="317"/>
        <end position="511"/>
    </location>
</feature>
<feature type="transmembrane region" description="Helical" evidence="2">
    <location>
        <begin position="120"/>
        <end position="142"/>
    </location>
</feature>
<dbReference type="SUPFAM" id="SSF53850">
    <property type="entry name" value="Periplasmic binding protein-like II"/>
    <property type="match status" value="1"/>
</dbReference>
<evidence type="ECO:0000259" key="3">
    <source>
        <dbReference type="Pfam" id="PF03466"/>
    </source>
</evidence>
<evidence type="ECO:0000256" key="1">
    <source>
        <dbReference type="ARBA" id="ARBA00009437"/>
    </source>
</evidence>
<reference evidence="4 5" key="1">
    <citation type="journal article" date="2012" name="Genet. Mol. Biol.">
        <title>Analysis of 16S rRNA and mxaF genes revealing insights into Methylobacterium niche-specific plant association.</title>
        <authorList>
            <person name="Dourado M.N."/>
            <person name="Andreote F.D."/>
            <person name="Dini-Andreote F."/>
            <person name="Conti R."/>
            <person name="Araujo J.M."/>
            <person name="Araujo W.L."/>
        </authorList>
    </citation>
    <scope>NUCLEOTIDE SEQUENCE [LARGE SCALE GENOMIC DNA]</scope>
    <source>
        <strain evidence="4 5">TC3-10</strain>
    </source>
</reference>
<organism evidence="4 5">
    <name type="scientific">Methylobacterium oryzae</name>
    <dbReference type="NCBI Taxonomy" id="334852"/>
    <lineage>
        <taxon>Bacteria</taxon>
        <taxon>Pseudomonadati</taxon>
        <taxon>Pseudomonadota</taxon>
        <taxon>Alphaproteobacteria</taxon>
        <taxon>Hyphomicrobiales</taxon>
        <taxon>Methylobacteriaceae</taxon>
        <taxon>Methylobacterium</taxon>
    </lineage>
</organism>
<name>A0ABU7TUA6_9HYPH</name>
<feature type="transmembrane region" description="Helical" evidence="2">
    <location>
        <begin position="179"/>
        <end position="205"/>
    </location>
</feature>
<keyword evidence="2" id="KW-1133">Transmembrane helix</keyword>
<dbReference type="InterPro" id="IPR002528">
    <property type="entry name" value="MATE_fam"/>
</dbReference>
<dbReference type="Gene3D" id="3.40.190.290">
    <property type="match status" value="1"/>
</dbReference>
<keyword evidence="2" id="KW-0472">Membrane</keyword>
<proteinExistence type="inferred from homology"/>
<keyword evidence="2" id="KW-0812">Transmembrane</keyword>
<dbReference type="EMBL" id="MLCA01000011">
    <property type="protein sequence ID" value="MEE7493168.1"/>
    <property type="molecule type" value="Genomic_DNA"/>
</dbReference>
<dbReference type="Proteomes" id="UP001355206">
    <property type="component" value="Unassembled WGS sequence"/>
</dbReference>
<sequence>MLRLAGPNVLTTTAQASTGLIETYFIARLGTDALAGMALVFPMLMLIQMVSAGAVGGGMLSAVSRALGGGRLAEANGLVWHAVAISVGLGALTTVAALLAGPQLYAAMGGSGASLVAALAYSDVVFAGAVLLWLFNALAAVIRGTGNMLLPAGVMCAGTVALIPLSPALIFGIGPLPQLGVVGGAVAVLAYYVAGIVVFAAYLWSGRGVLHPPVRPPALSRAALASILRIGAVSAVVSATTNVTIATATGLVGVAGPAAVAGYGTGARLEYLLVPMVFEKLPSGYRITGAGEEVLELADRMEATSNLLEGRVFGRDQGVRGLLRVTLAPFLSTHLLMPDLAEFARLHPDIEMDILSSGELANLTNREADVAIRVVYDRKSLPLNLHGLKGPDLFGGVYVSRDCIAARSAGASEPIRWIVISAHGVPDWAGEGEVRTAVVPFRVTDAGSQLAAVRQGLGITTLPCFVGDADPLLVRVPGTDLHMYGTLWLLTQGEARKTKRVRLFNDFLVRRLVAHAPLLAGLSPASD</sequence>
<dbReference type="RefSeq" id="WP_331291482.1">
    <property type="nucleotide sequence ID" value="NZ_MLBR01000015.1"/>
</dbReference>
<comment type="similarity">
    <text evidence="1">Belongs to the LysR transcriptional regulatory family.</text>
</comment>
<evidence type="ECO:0000313" key="4">
    <source>
        <dbReference type="EMBL" id="MEE7493168.1"/>
    </source>
</evidence>
<feature type="transmembrane region" description="Helical" evidence="2">
    <location>
        <begin position="33"/>
        <end position="57"/>
    </location>
</feature>
<dbReference type="Pfam" id="PF01554">
    <property type="entry name" value="MatE"/>
    <property type="match status" value="1"/>
</dbReference>
<feature type="transmembrane region" description="Helical" evidence="2">
    <location>
        <begin position="149"/>
        <end position="173"/>
    </location>
</feature>
<dbReference type="InterPro" id="IPR005119">
    <property type="entry name" value="LysR_subst-bd"/>
</dbReference>
<comment type="caution">
    <text evidence="4">The sequence shown here is derived from an EMBL/GenBank/DDBJ whole genome shotgun (WGS) entry which is preliminary data.</text>
</comment>
<dbReference type="InterPro" id="IPR058163">
    <property type="entry name" value="LysR-type_TF_proteobact-type"/>
</dbReference>
<keyword evidence="5" id="KW-1185">Reference proteome</keyword>
<protein>
    <recommendedName>
        <fullName evidence="3">LysR substrate-binding domain-containing protein</fullName>
    </recommendedName>
</protein>